<dbReference type="Gene3D" id="3.30.1330.120">
    <property type="entry name" value="2-methylcitrate dehydratase PrpD"/>
    <property type="match status" value="1"/>
</dbReference>
<dbReference type="InterPro" id="IPR006311">
    <property type="entry name" value="TAT_signal"/>
</dbReference>
<organism evidence="5">
    <name type="scientific">Solibacter usitatus (strain Ellin6076)</name>
    <dbReference type="NCBI Taxonomy" id="234267"/>
    <lineage>
        <taxon>Bacteria</taxon>
        <taxon>Pseudomonadati</taxon>
        <taxon>Acidobacteriota</taxon>
        <taxon>Terriglobia</taxon>
        <taxon>Bryobacterales</taxon>
        <taxon>Solibacteraceae</taxon>
        <taxon>Candidatus Solibacter</taxon>
    </lineage>
</organism>
<dbReference type="InParanoid" id="Q022P6"/>
<dbReference type="PROSITE" id="PS51318">
    <property type="entry name" value="TAT"/>
    <property type="match status" value="1"/>
</dbReference>
<dbReference type="OrthoDB" id="9797528at2"/>
<name>Q022P6_SOLUE</name>
<comment type="similarity">
    <text evidence="1">Belongs to the PrpD family.</text>
</comment>
<dbReference type="EMBL" id="CP000473">
    <property type="protein sequence ID" value="ABJ84054.1"/>
    <property type="molecule type" value="Genomic_DNA"/>
</dbReference>
<dbReference type="Pfam" id="PF19305">
    <property type="entry name" value="MmgE_PrpD_C"/>
    <property type="match status" value="1"/>
</dbReference>
<reference evidence="5" key="1">
    <citation type="submission" date="2006-10" db="EMBL/GenBank/DDBJ databases">
        <title>Complete sequence of Solibacter usitatus Ellin6076.</title>
        <authorList>
            <consortium name="US DOE Joint Genome Institute"/>
            <person name="Copeland A."/>
            <person name="Lucas S."/>
            <person name="Lapidus A."/>
            <person name="Barry K."/>
            <person name="Detter J.C."/>
            <person name="Glavina del Rio T."/>
            <person name="Hammon N."/>
            <person name="Israni S."/>
            <person name="Dalin E."/>
            <person name="Tice H."/>
            <person name="Pitluck S."/>
            <person name="Thompson L.S."/>
            <person name="Brettin T."/>
            <person name="Bruce D."/>
            <person name="Han C."/>
            <person name="Tapia R."/>
            <person name="Gilna P."/>
            <person name="Schmutz J."/>
            <person name="Larimer F."/>
            <person name="Land M."/>
            <person name="Hauser L."/>
            <person name="Kyrpides N."/>
            <person name="Mikhailova N."/>
            <person name="Janssen P.H."/>
            <person name="Kuske C.R."/>
            <person name="Richardson P."/>
        </authorList>
    </citation>
    <scope>NUCLEOTIDE SEQUENCE</scope>
    <source>
        <strain evidence="5">Ellin6076</strain>
    </source>
</reference>
<evidence type="ECO:0000256" key="2">
    <source>
        <dbReference type="SAM" id="SignalP"/>
    </source>
</evidence>
<dbReference type="AlphaFoldDB" id="Q022P6"/>
<dbReference type="eggNOG" id="COG2079">
    <property type="taxonomic scope" value="Bacteria"/>
</dbReference>
<sequence precursor="true">MKRIDRRRFLTASAMAGTMAANAAPLPEETVAAARDVTVKLARYVVNARRDNVPAVVRKEAARTLLNWVGCAVGGSRHETVDLAIRALSPFSGPAQAGVLGRKERLDVLNAALMNGISSHIFDFDDTHLRTIVHPAGPVASAILAFSEYRPVSGADLLHALILGAEVECRIANAVYPAHYDVGWHITGTVGPFGAAAAAGKLMKLSEQQMVWALGLAATQPVGLREMFGTMTKSFHPGRAAQNGLTAALLAAQNFTSSNQGIEAARGWANVLSTARNYGEITDNLGAHYEISLNTYKPFPCGIVIHPAIDGCLQLRARYRLAPEQIERVELKVHPLVLELTAKKAPQAGLEGKFSVYHAVAAAVVRGVVGEAEFSDQAVTDAGIVALRGKVIAAIDRSIAEDQVRIIVTLKDGRRLENYIEHATGSAKNPMTDAQLEAKFNGLAEGVLKPDRVRRLIDLCWNIEKSGDAGEVARTAAA</sequence>
<dbReference type="SUPFAM" id="SSF103378">
    <property type="entry name" value="2-methylcitrate dehydratase PrpD"/>
    <property type="match status" value="1"/>
</dbReference>
<evidence type="ECO:0000256" key="1">
    <source>
        <dbReference type="ARBA" id="ARBA00006174"/>
    </source>
</evidence>
<feature type="signal peptide" evidence="2">
    <location>
        <begin position="1"/>
        <end position="23"/>
    </location>
</feature>
<dbReference type="Pfam" id="PF03972">
    <property type="entry name" value="MmgE_PrpD_N"/>
    <property type="match status" value="1"/>
</dbReference>
<evidence type="ECO:0000313" key="5">
    <source>
        <dbReference type="EMBL" id="ABJ84054.1"/>
    </source>
</evidence>
<dbReference type="STRING" id="234267.Acid_3075"/>
<evidence type="ECO:0000259" key="4">
    <source>
        <dbReference type="Pfam" id="PF19305"/>
    </source>
</evidence>
<dbReference type="PANTHER" id="PTHR16943">
    <property type="entry name" value="2-METHYLCITRATE DEHYDRATASE-RELATED"/>
    <property type="match status" value="1"/>
</dbReference>
<feature type="domain" description="MmgE/PrpD C-terminal" evidence="4">
    <location>
        <begin position="299"/>
        <end position="462"/>
    </location>
</feature>
<dbReference type="InterPro" id="IPR042188">
    <property type="entry name" value="MmgE/PrpD_sf_2"/>
</dbReference>
<feature type="domain" description="MmgE/PrpD N-terminal" evidence="3">
    <location>
        <begin position="40"/>
        <end position="278"/>
    </location>
</feature>
<dbReference type="InterPro" id="IPR042183">
    <property type="entry name" value="MmgE/PrpD_sf_1"/>
</dbReference>
<evidence type="ECO:0000259" key="3">
    <source>
        <dbReference type="Pfam" id="PF03972"/>
    </source>
</evidence>
<gene>
    <name evidence="5" type="ordered locus">Acid_3075</name>
</gene>
<protein>
    <submittedName>
        <fullName evidence="5">MmgE/PrpD family protein</fullName>
    </submittedName>
</protein>
<accession>Q022P6</accession>
<dbReference type="KEGG" id="sus:Acid_3075"/>
<dbReference type="Gene3D" id="1.10.4100.10">
    <property type="entry name" value="2-methylcitrate dehydratase PrpD"/>
    <property type="match status" value="1"/>
</dbReference>
<dbReference type="GO" id="GO:0016829">
    <property type="term" value="F:lyase activity"/>
    <property type="evidence" value="ECO:0007669"/>
    <property type="project" value="InterPro"/>
</dbReference>
<dbReference type="InterPro" id="IPR045337">
    <property type="entry name" value="MmgE_PrpD_C"/>
</dbReference>
<dbReference type="HOGENOM" id="CLU_026574_2_1_0"/>
<keyword evidence="2" id="KW-0732">Signal</keyword>
<feature type="chain" id="PRO_5004163018" evidence="2">
    <location>
        <begin position="24"/>
        <end position="478"/>
    </location>
</feature>
<dbReference type="InterPro" id="IPR045336">
    <property type="entry name" value="MmgE_PrpD_N"/>
</dbReference>
<proteinExistence type="inferred from homology"/>
<dbReference type="InterPro" id="IPR005656">
    <property type="entry name" value="MmgE_PrpD"/>
</dbReference>
<dbReference type="PANTHER" id="PTHR16943:SF8">
    <property type="entry name" value="2-METHYLCITRATE DEHYDRATASE"/>
    <property type="match status" value="1"/>
</dbReference>
<dbReference type="InterPro" id="IPR036148">
    <property type="entry name" value="MmgE/PrpD_sf"/>
</dbReference>